<comment type="similarity">
    <text evidence="2 11">Belongs to the mitochondrial carrier (TC 2.A.29) family.</text>
</comment>
<keyword evidence="14" id="KW-1185">Reference proteome</keyword>
<dbReference type="InterPro" id="IPR045315">
    <property type="entry name" value="Mtm1-like"/>
</dbReference>
<keyword evidence="9 10" id="KW-0472">Membrane</keyword>
<evidence type="ECO:0000256" key="12">
    <source>
        <dbReference type="SAM" id="MobiDB-lite"/>
    </source>
</evidence>
<dbReference type="Gene3D" id="1.50.40.10">
    <property type="entry name" value="Mitochondrial carrier domain"/>
    <property type="match status" value="2"/>
</dbReference>
<accession>A0A167KU39</accession>
<comment type="subcellular location">
    <subcellularLocation>
        <location evidence="1">Mitochondrion inner membrane</location>
        <topology evidence="1">Multi-pass membrane protein</topology>
    </subcellularLocation>
</comment>
<feature type="repeat" description="Solcar" evidence="10">
    <location>
        <begin position="184"/>
        <end position="274"/>
    </location>
</feature>
<dbReference type="SUPFAM" id="SSF103506">
    <property type="entry name" value="Mitochondrial carrier"/>
    <property type="match status" value="1"/>
</dbReference>
<dbReference type="Pfam" id="PF00153">
    <property type="entry name" value="Mito_carr"/>
    <property type="match status" value="4"/>
</dbReference>
<evidence type="ECO:0000256" key="10">
    <source>
        <dbReference type="PROSITE-ProRule" id="PRU00282"/>
    </source>
</evidence>
<evidence type="ECO:0000256" key="9">
    <source>
        <dbReference type="ARBA" id="ARBA00023136"/>
    </source>
</evidence>
<evidence type="ECO:0000256" key="8">
    <source>
        <dbReference type="ARBA" id="ARBA00023128"/>
    </source>
</evidence>
<keyword evidence="6" id="KW-0999">Mitochondrion inner membrane</keyword>
<protein>
    <submittedName>
        <fullName evidence="13">Mitochondrial carrier</fullName>
    </submittedName>
</protein>
<name>A0A167KU39_CALVF</name>
<feature type="repeat" description="Solcar" evidence="10">
    <location>
        <begin position="284"/>
        <end position="369"/>
    </location>
</feature>
<keyword evidence="8" id="KW-0496">Mitochondrion</keyword>
<dbReference type="PANTHER" id="PTHR45760">
    <property type="entry name" value="FI19922P1-RELATED"/>
    <property type="match status" value="1"/>
</dbReference>
<evidence type="ECO:0000256" key="1">
    <source>
        <dbReference type="ARBA" id="ARBA00004448"/>
    </source>
</evidence>
<evidence type="ECO:0000256" key="3">
    <source>
        <dbReference type="ARBA" id="ARBA00022448"/>
    </source>
</evidence>
<dbReference type="STRING" id="1330018.A0A167KU39"/>
<proteinExistence type="inferred from homology"/>
<dbReference type="AlphaFoldDB" id="A0A167KU39"/>
<dbReference type="InterPro" id="IPR018108">
    <property type="entry name" value="MCP_transmembrane"/>
</dbReference>
<gene>
    <name evidence="13" type="ORF">CALVIDRAFT_500672</name>
</gene>
<dbReference type="PANTHER" id="PTHR45760:SF2">
    <property type="entry name" value="FI19922P1-RELATED"/>
    <property type="match status" value="1"/>
</dbReference>
<evidence type="ECO:0000256" key="2">
    <source>
        <dbReference type="ARBA" id="ARBA00006375"/>
    </source>
</evidence>
<evidence type="ECO:0000256" key="7">
    <source>
        <dbReference type="ARBA" id="ARBA00022989"/>
    </source>
</evidence>
<organism evidence="13 14">
    <name type="scientific">Calocera viscosa (strain TUFC12733)</name>
    <dbReference type="NCBI Taxonomy" id="1330018"/>
    <lineage>
        <taxon>Eukaryota</taxon>
        <taxon>Fungi</taxon>
        <taxon>Dikarya</taxon>
        <taxon>Basidiomycota</taxon>
        <taxon>Agaricomycotina</taxon>
        <taxon>Dacrymycetes</taxon>
        <taxon>Dacrymycetales</taxon>
        <taxon>Dacrymycetaceae</taxon>
        <taxon>Calocera</taxon>
    </lineage>
</organism>
<keyword evidence="7" id="KW-1133">Transmembrane helix</keyword>
<dbReference type="InterPro" id="IPR023395">
    <property type="entry name" value="MCP_dom_sf"/>
</dbReference>
<evidence type="ECO:0000313" key="13">
    <source>
        <dbReference type="EMBL" id="KZO95004.1"/>
    </source>
</evidence>
<keyword evidence="4 10" id="KW-0812">Transmembrane</keyword>
<dbReference type="OrthoDB" id="1747031at2759"/>
<dbReference type="GO" id="GO:1990542">
    <property type="term" value="P:mitochondrial transmembrane transport"/>
    <property type="evidence" value="ECO:0007669"/>
    <property type="project" value="InterPro"/>
</dbReference>
<evidence type="ECO:0000256" key="4">
    <source>
        <dbReference type="ARBA" id="ARBA00022692"/>
    </source>
</evidence>
<dbReference type="PROSITE" id="PS50920">
    <property type="entry name" value="SOLCAR"/>
    <property type="match status" value="3"/>
</dbReference>
<evidence type="ECO:0000313" key="14">
    <source>
        <dbReference type="Proteomes" id="UP000076738"/>
    </source>
</evidence>
<evidence type="ECO:0000256" key="11">
    <source>
        <dbReference type="RuleBase" id="RU000488"/>
    </source>
</evidence>
<keyword evidence="5" id="KW-0677">Repeat</keyword>
<sequence length="371" mass="39570">MTSLTLTRRAVQPVDTSFGEIDEAQRRRPPSIRARTIAAASGALMTSLTMTPFDVIKTRLQTQAQSSSRAPPQRLFPHPPRPCPSCVPATCQIPLHAARPLSSFSLSHTSASCTWDAGWVGAERVGGAAAVVRVGGFWDGVGKVARTEGVAGLWKGVGTTLLMSVPAQTLYMLTYSNLMLSLPSYGPTPLVSGILSRTLITTLFSPLELVRTRLQATPLPGQSRVTLAHTLSHIRESLALSGPRTLWRGLAPSLWRDVPFSGVYWLLQHNLTLSLAPSLPPSMLGAPLAFVSGFSAGSVASLLTNPFDVLKTRRQTASLPVELGSVRAILRIAKEEGVKALWVGVGPRTAKIAPACGIMIACYEGVARLIP</sequence>
<feature type="repeat" description="Solcar" evidence="10">
    <location>
        <begin position="30"/>
        <end position="181"/>
    </location>
</feature>
<dbReference type="GO" id="GO:0005743">
    <property type="term" value="C:mitochondrial inner membrane"/>
    <property type="evidence" value="ECO:0007669"/>
    <property type="project" value="UniProtKB-SubCell"/>
</dbReference>
<keyword evidence="3 11" id="KW-0813">Transport</keyword>
<evidence type="ECO:0000256" key="5">
    <source>
        <dbReference type="ARBA" id="ARBA00022737"/>
    </source>
</evidence>
<evidence type="ECO:0000256" key="6">
    <source>
        <dbReference type="ARBA" id="ARBA00022792"/>
    </source>
</evidence>
<dbReference type="Proteomes" id="UP000076738">
    <property type="component" value="Unassembled WGS sequence"/>
</dbReference>
<reference evidence="13 14" key="1">
    <citation type="journal article" date="2016" name="Mol. Biol. Evol.">
        <title>Comparative Genomics of Early-Diverging Mushroom-Forming Fungi Provides Insights into the Origins of Lignocellulose Decay Capabilities.</title>
        <authorList>
            <person name="Nagy L.G."/>
            <person name="Riley R."/>
            <person name="Tritt A."/>
            <person name="Adam C."/>
            <person name="Daum C."/>
            <person name="Floudas D."/>
            <person name="Sun H."/>
            <person name="Yadav J.S."/>
            <person name="Pangilinan J."/>
            <person name="Larsson K.H."/>
            <person name="Matsuura K."/>
            <person name="Barry K."/>
            <person name="Labutti K."/>
            <person name="Kuo R."/>
            <person name="Ohm R.A."/>
            <person name="Bhattacharya S.S."/>
            <person name="Shirouzu T."/>
            <person name="Yoshinaga Y."/>
            <person name="Martin F.M."/>
            <person name="Grigoriev I.V."/>
            <person name="Hibbett D.S."/>
        </authorList>
    </citation>
    <scope>NUCLEOTIDE SEQUENCE [LARGE SCALE GENOMIC DNA]</scope>
    <source>
        <strain evidence="13 14">TUFC12733</strain>
    </source>
</reference>
<dbReference type="EMBL" id="KV417291">
    <property type="protein sequence ID" value="KZO95004.1"/>
    <property type="molecule type" value="Genomic_DNA"/>
</dbReference>
<feature type="region of interest" description="Disordered" evidence="12">
    <location>
        <begin position="60"/>
        <end position="79"/>
    </location>
</feature>